<organism evidence="5">
    <name type="scientific">Granulicella tundricola (strain ATCC BAA-1859 / DSM 23138 / MP5ACTX9)</name>
    <dbReference type="NCBI Taxonomy" id="1198114"/>
    <lineage>
        <taxon>Bacteria</taxon>
        <taxon>Pseudomonadati</taxon>
        <taxon>Acidobacteriota</taxon>
        <taxon>Terriglobia</taxon>
        <taxon>Terriglobales</taxon>
        <taxon>Acidobacteriaceae</taxon>
        <taxon>Granulicella</taxon>
    </lineage>
</organism>
<dbReference type="Gene3D" id="3.90.1300.10">
    <property type="entry name" value="Amidase signature (AS) domain"/>
    <property type="match status" value="1"/>
</dbReference>
<keyword evidence="5" id="KW-1185">Reference proteome</keyword>
<keyword evidence="2" id="KW-0732">Signal</keyword>
<proteinExistence type="predicted"/>
<evidence type="ECO:0000256" key="1">
    <source>
        <dbReference type="SAM" id="MobiDB-lite"/>
    </source>
</evidence>
<dbReference type="InterPro" id="IPR036928">
    <property type="entry name" value="AS_sf"/>
</dbReference>
<reference evidence="5" key="1">
    <citation type="submission" date="2011-01" db="EMBL/GenBank/DDBJ databases">
        <title>Complete sequence of plasmid1 of Acidobacterium sp. MP5ACTX9.</title>
        <authorList>
            <consortium name="US DOE Joint Genome Institute"/>
            <person name="Lucas S."/>
            <person name="Copeland A."/>
            <person name="Lapidus A."/>
            <person name="Cheng J.-F."/>
            <person name="Goodwin L."/>
            <person name="Pitluck S."/>
            <person name="Teshima H."/>
            <person name="Detter J.C."/>
            <person name="Han C."/>
            <person name="Tapia R."/>
            <person name="Land M."/>
            <person name="Hauser L."/>
            <person name="Kyrpides N."/>
            <person name="Ivanova N."/>
            <person name="Ovchinnikova G."/>
            <person name="Pagani I."/>
            <person name="Rawat S.R."/>
            <person name="Mannisto M."/>
            <person name="Haggblom M.M."/>
            <person name="Woyke T."/>
        </authorList>
    </citation>
    <scope>NUCLEOTIDE SEQUENCE [LARGE SCALE GENOMIC DNA]</scope>
    <source>
        <strain evidence="5">MP5ACTX9</strain>
        <plasmid evidence="5">Plasmid pACIX901</plasmid>
    </source>
</reference>
<keyword evidence="4" id="KW-0614">Plasmid</keyword>
<gene>
    <name evidence="4" type="ordered locus">AciX9_4178</name>
</gene>
<feature type="domain" description="Amidase" evidence="3">
    <location>
        <begin position="60"/>
        <end position="529"/>
    </location>
</feature>
<accession>E8X673</accession>
<feature type="region of interest" description="Disordered" evidence="1">
    <location>
        <begin position="469"/>
        <end position="491"/>
    </location>
</feature>
<evidence type="ECO:0000259" key="3">
    <source>
        <dbReference type="Pfam" id="PF01425"/>
    </source>
</evidence>
<name>E8X673_GRATM</name>
<dbReference type="PANTHER" id="PTHR42678">
    <property type="entry name" value="AMIDASE"/>
    <property type="match status" value="1"/>
</dbReference>
<sequence>MIRLTSIRSLSAAALFLCTTPLLLATPPATKAQLDRDLLEATIPSLQSLYATHRYTVVQVTQWYLDRITQYDTRYKALIHVDTAAALATAASEDKAAAQAGKSFHPGPLWGIPMVIKSNTSIKGLITYDGWKDFQIPGKELVAPKDATVVTRLRAAGAILLAQTNMPDFAASDTNKSSAFGRTGNAYDARFSPGGSSGGTVTAVTANFALLGTGTDTANSIRMPSGTSAVVGILPTRGLVSIAGIAPLDWLRDNTGPIARDVTDAAIALGVMAGEDPQDFRTKASGTKAQPAPYTAYLKPDALKGKRLGVPAFIVAQSSTPTTSTMGQSRDSTLRPETRALFLKALDELRAAGATIVIADDLLPESFARMPVTTRPYLREGMDHFLRDYGPTQYHSIADFEKTTGSSIPGNIIGSNSPRQPAVTQRDLESDPEANATFFAPQQAMLAAYNEGLDRYHLDGYVYPALQMPPNDETIPQPDGRPSSGPHSNTGWVNKIGVPAIVVPSGFYASGLPTGIEFSTRPWHDGDLLGYAFAYEQFTHHREPPVLVTQPRPAEDQ</sequence>
<dbReference type="OrthoDB" id="9811471at2"/>
<dbReference type="RefSeq" id="WP_013572869.1">
    <property type="nucleotide sequence ID" value="NC_015057.1"/>
</dbReference>
<evidence type="ECO:0000256" key="2">
    <source>
        <dbReference type="SAM" id="SignalP"/>
    </source>
</evidence>
<dbReference type="Pfam" id="PF01425">
    <property type="entry name" value="Amidase"/>
    <property type="match status" value="1"/>
</dbReference>
<dbReference type="HOGENOM" id="CLU_009600_14_2_0"/>
<dbReference type="InterPro" id="IPR023631">
    <property type="entry name" value="Amidase_dom"/>
</dbReference>
<evidence type="ECO:0000313" key="5">
    <source>
        <dbReference type="Proteomes" id="UP000000343"/>
    </source>
</evidence>
<dbReference type="EMBL" id="CP002481">
    <property type="protein sequence ID" value="ADW70957.1"/>
    <property type="molecule type" value="Genomic_DNA"/>
</dbReference>
<dbReference type="PANTHER" id="PTHR42678:SF34">
    <property type="entry name" value="OS04G0183300 PROTEIN"/>
    <property type="match status" value="1"/>
</dbReference>
<feature type="region of interest" description="Disordered" evidence="1">
    <location>
        <begin position="409"/>
        <end position="431"/>
    </location>
</feature>
<geneLocation type="plasmid" evidence="4 5">
    <name>pACIX901</name>
</geneLocation>
<evidence type="ECO:0000313" key="4">
    <source>
        <dbReference type="EMBL" id="ADW70957.1"/>
    </source>
</evidence>
<dbReference type="KEGG" id="acm:AciX9_4178"/>
<protein>
    <submittedName>
        <fullName evidence="4">Amidase</fullName>
    </submittedName>
</protein>
<feature type="chain" id="PRO_5003230271" evidence="2">
    <location>
        <begin position="26"/>
        <end position="557"/>
    </location>
</feature>
<dbReference type="AlphaFoldDB" id="E8X673"/>
<feature type="compositionally biased region" description="Low complexity" evidence="1">
    <location>
        <begin position="409"/>
        <end position="418"/>
    </location>
</feature>
<dbReference type="SUPFAM" id="SSF75304">
    <property type="entry name" value="Amidase signature (AS) enzymes"/>
    <property type="match status" value="1"/>
</dbReference>
<feature type="signal peptide" evidence="2">
    <location>
        <begin position="1"/>
        <end position="25"/>
    </location>
</feature>
<dbReference type="Proteomes" id="UP000000343">
    <property type="component" value="Plasmid pACIX901"/>
</dbReference>